<dbReference type="InterPro" id="IPR006157">
    <property type="entry name" value="FolB_dom"/>
</dbReference>
<dbReference type="PANTHER" id="PTHR42844">
    <property type="entry name" value="DIHYDRONEOPTERIN ALDOLASE 1-RELATED"/>
    <property type="match status" value="1"/>
</dbReference>
<comment type="function">
    <text evidence="6">Catalyzes the conversion of 7,8-dihydroneopterin to 6-hydroxymethyl-7,8-dihydropterin.</text>
</comment>
<dbReference type="GO" id="GO:0046656">
    <property type="term" value="P:folic acid biosynthetic process"/>
    <property type="evidence" value="ECO:0007669"/>
    <property type="project" value="UniProtKB-UniRule"/>
</dbReference>
<dbReference type="FunFam" id="3.30.1130.10:FF:000003">
    <property type="entry name" value="7,8-dihydroneopterin aldolase"/>
    <property type="match status" value="1"/>
</dbReference>
<name>A0A7D4PPS4_9MICO</name>
<dbReference type="GO" id="GO:0004150">
    <property type="term" value="F:dihydroneopterin aldolase activity"/>
    <property type="evidence" value="ECO:0007669"/>
    <property type="project" value="UniProtKB-UniRule"/>
</dbReference>
<dbReference type="SUPFAM" id="SSF55620">
    <property type="entry name" value="Tetrahydrobiopterin biosynthesis enzymes-like"/>
    <property type="match status" value="1"/>
</dbReference>
<dbReference type="GO" id="GO:0005737">
    <property type="term" value="C:cytoplasm"/>
    <property type="evidence" value="ECO:0007669"/>
    <property type="project" value="TreeGrafter"/>
</dbReference>
<accession>A0A7D4PPS4</accession>
<dbReference type="RefSeq" id="WP_172991451.1">
    <property type="nucleotide sequence ID" value="NZ_CP054038.1"/>
</dbReference>
<keyword evidence="4 6" id="KW-0289">Folate biosynthesis</keyword>
<proteinExistence type="inferred from homology"/>
<protein>
    <recommendedName>
        <fullName evidence="6">7,8-dihydroneopterin aldolase</fullName>
        <ecNumber evidence="6">4.1.2.25</ecNumber>
    </recommendedName>
</protein>
<dbReference type="Pfam" id="PF02152">
    <property type="entry name" value="FolB"/>
    <property type="match status" value="1"/>
</dbReference>
<evidence type="ECO:0000313" key="8">
    <source>
        <dbReference type="EMBL" id="QKJ21030.1"/>
    </source>
</evidence>
<gene>
    <name evidence="8" type="primary">folB</name>
    <name evidence="8" type="ORF">HQM25_01565</name>
</gene>
<reference evidence="8 9" key="1">
    <citation type="submission" date="2020-05" db="EMBL/GenBank/DDBJ databases">
        <title>Strain PA2F3 complete genome.</title>
        <authorList>
            <person name="Kim Y.-S."/>
            <person name="Kim S.-J."/>
            <person name="Jung H.-k."/>
            <person name="Kim S.-E."/>
            <person name="Kim K.-H."/>
        </authorList>
    </citation>
    <scope>NUCLEOTIDE SEQUENCE [LARGE SCALE GENOMIC DNA]</scope>
    <source>
        <strain evidence="8 9">PA2F3</strain>
    </source>
</reference>
<evidence type="ECO:0000256" key="2">
    <source>
        <dbReference type="ARBA" id="ARBA00005013"/>
    </source>
</evidence>
<sequence>METWDEITLTGLRVFGRHGVYEEERRVGQYFLVDLTLFVDTRTAAASDAVADTVHYGEVAERVAALVAGDPVDLLETLVARIADDLLTVELVQGVRVTVHKPDAPIPVPFADVSVSIVRTRGAS</sequence>
<comment type="similarity">
    <text evidence="3 6">Belongs to the DHNA family.</text>
</comment>
<evidence type="ECO:0000259" key="7">
    <source>
        <dbReference type="SMART" id="SM00905"/>
    </source>
</evidence>
<dbReference type="EC" id="4.1.2.25" evidence="6"/>
<keyword evidence="5 6" id="KW-0456">Lyase</keyword>
<feature type="domain" description="Dihydroneopterin aldolase/epimerase" evidence="7">
    <location>
        <begin position="7"/>
        <end position="119"/>
    </location>
</feature>
<dbReference type="EMBL" id="CP054038">
    <property type="protein sequence ID" value="QKJ21030.1"/>
    <property type="molecule type" value="Genomic_DNA"/>
</dbReference>
<evidence type="ECO:0000256" key="5">
    <source>
        <dbReference type="ARBA" id="ARBA00023239"/>
    </source>
</evidence>
<organism evidence="8 9">
    <name type="scientific">Microbacterium hominis</name>
    <dbReference type="NCBI Taxonomy" id="162426"/>
    <lineage>
        <taxon>Bacteria</taxon>
        <taxon>Bacillati</taxon>
        <taxon>Actinomycetota</taxon>
        <taxon>Actinomycetes</taxon>
        <taxon>Micrococcales</taxon>
        <taxon>Microbacteriaceae</taxon>
        <taxon>Microbacterium</taxon>
    </lineage>
</organism>
<evidence type="ECO:0000256" key="1">
    <source>
        <dbReference type="ARBA" id="ARBA00001353"/>
    </source>
</evidence>
<dbReference type="GO" id="GO:0046654">
    <property type="term" value="P:tetrahydrofolate biosynthetic process"/>
    <property type="evidence" value="ECO:0007669"/>
    <property type="project" value="UniProtKB-UniRule"/>
</dbReference>
<dbReference type="InterPro" id="IPR006156">
    <property type="entry name" value="Dihydroneopterin_aldolase"/>
</dbReference>
<evidence type="ECO:0000256" key="4">
    <source>
        <dbReference type="ARBA" id="ARBA00022909"/>
    </source>
</evidence>
<dbReference type="Proteomes" id="UP000502498">
    <property type="component" value="Chromosome"/>
</dbReference>
<comment type="catalytic activity">
    <reaction evidence="1 6">
        <text>7,8-dihydroneopterin = 6-hydroxymethyl-7,8-dihydropterin + glycolaldehyde</text>
        <dbReference type="Rhea" id="RHEA:10540"/>
        <dbReference type="ChEBI" id="CHEBI:17001"/>
        <dbReference type="ChEBI" id="CHEBI:17071"/>
        <dbReference type="ChEBI" id="CHEBI:44841"/>
        <dbReference type="EC" id="4.1.2.25"/>
    </reaction>
</comment>
<dbReference type="SMART" id="SM00905">
    <property type="entry name" value="FolB"/>
    <property type="match status" value="1"/>
</dbReference>
<dbReference type="Gene3D" id="3.30.1130.10">
    <property type="match status" value="1"/>
</dbReference>
<dbReference type="InterPro" id="IPR043133">
    <property type="entry name" value="GTP-CH-I_C/QueF"/>
</dbReference>
<dbReference type="PANTHER" id="PTHR42844:SF1">
    <property type="entry name" value="DIHYDRONEOPTERIN ALDOLASE 1-RELATED"/>
    <property type="match status" value="1"/>
</dbReference>
<comment type="pathway">
    <text evidence="2 6">Cofactor biosynthesis; tetrahydrofolate biosynthesis; 2-amino-4-hydroxy-6-hydroxymethyl-7,8-dihydropteridine diphosphate from 7,8-dihydroneopterin triphosphate: step 3/4.</text>
</comment>
<evidence type="ECO:0000313" key="9">
    <source>
        <dbReference type="Proteomes" id="UP000502498"/>
    </source>
</evidence>
<dbReference type="AlphaFoldDB" id="A0A7D4PPS4"/>
<evidence type="ECO:0000256" key="3">
    <source>
        <dbReference type="ARBA" id="ARBA00005708"/>
    </source>
</evidence>
<dbReference type="NCBIfam" id="TIGR00526">
    <property type="entry name" value="folB_dom"/>
    <property type="match status" value="1"/>
</dbReference>
<dbReference type="NCBIfam" id="TIGR00525">
    <property type="entry name" value="folB"/>
    <property type="match status" value="1"/>
</dbReference>
<dbReference type="CDD" id="cd00534">
    <property type="entry name" value="DHNA_DHNTPE"/>
    <property type="match status" value="1"/>
</dbReference>
<evidence type="ECO:0000256" key="6">
    <source>
        <dbReference type="RuleBase" id="RU362079"/>
    </source>
</evidence>
<dbReference type="UniPathway" id="UPA00077">
    <property type="reaction ID" value="UER00154"/>
</dbReference>